<dbReference type="PANTHER" id="PTHR38471:SF2">
    <property type="entry name" value="FOUR HELIX BUNDLE PROTEIN"/>
    <property type="match status" value="1"/>
</dbReference>
<dbReference type="SUPFAM" id="SSF158446">
    <property type="entry name" value="IVS-encoded protein-like"/>
    <property type="match status" value="1"/>
</dbReference>
<name>A0A7S9DD58_9BRAD</name>
<dbReference type="Proteomes" id="UP000594621">
    <property type="component" value="Chromosome"/>
</dbReference>
<reference evidence="1 2" key="1">
    <citation type="submission" date="2020-09" db="EMBL/GenBank/DDBJ databases">
        <title>Complete genomes of bradyrhizobia occurring on native shrubby legumes in Australia.</title>
        <authorList>
            <person name="Lafay B."/>
        </authorList>
    </citation>
    <scope>NUCLEOTIDE SEQUENCE [LARGE SCALE GENOMIC DNA]</scope>
    <source>
        <strain evidence="1 2">BDV5040</strain>
    </source>
</reference>
<gene>
    <name evidence="1" type="ORF">IC761_16535</name>
</gene>
<dbReference type="EMBL" id="CP061379">
    <property type="protein sequence ID" value="QPF94774.1"/>
    <property type="molecule type" value="Genomic_DNA"/>
</dbReference>
<dbReference type="Gene3D" id="1.20.1440.60">
    <property type="entry name" value="23S rRNA-intervening sequence"/>
    <property type="match status" value="1"/>
</dbReference>
<dbReference type="PANTHER" id="PTHR38471">
    <property type="entry name" value="FOUR HELIX BUNDLE PROTEIN"/>
    <property type="match status" value="1"/>
</dbReference>
<proteinExistence type="predicted"/>
<dbReference type="InterPro" id="IPR012657">
    <property type="entry name" value="23S_rRNA-intervening_sequence"/>
</dbReference>
<dbReference type="AlphaFoldDB" id="A0A7S9DD58"/>
<dbReference type="NCBIfam" id="NF008911">
    <property type="entry name" value="PRK12275.1-2"/>
    <property type="match status" value="1"/>
</dbReference>
<accession>A0A7S9DD58</accession>
<evidence type="ECO:0000313" key="1">
    <source>
        <dbReference type="EMBL" id="QPF94774.1"/>
    </source>
</evidence>
<keyword evidence="2" id="KW-1185">Reference proteome</keyword>
<sequence length="126" mass="14005">MSDQSINSYRDLRVWQDAMSLAESCYRLTAQFPRDELFGLTSQIRRAAASIPANVAEGHGRESTGSFVQSLRISQGSLKELETHLLLAQRVGILDVPDLEIVLGRCESLGKMVRALIRSLQDKSTK</sequence>
<organism evidence="1 2">
    <name type="scientific">Bradyrhizobium commune</name>
    <dbReference type="NCBI Taxonomy" id="83627"/>
    <lineage>
        <taxon>Bacteria</taxon>
        <taxon>Pseudomonadati</taxon>
        <taxon>Pseudomonadota</taxon>
        <taxon>Alphaproteobacteria</taxon>
        <taxon>Hyphomicrobiales</taxon>
        <taxon>Nitrobacteraceae</taxon>
        <taxon>Bradyrhizobium</taxon>
    </lineage>
</organism>
<dbReference type="CDD" id="cd16377">
    <property type="entry name" value="23S_rRNA_IVP_like"/>
    <property type="match status" value="1"/>
</dbReference>
<dbReference type="Pfam" id="PF05635">
    <property type="entry name" value="23S_rRNA_IVP"/>
    <property type="match status" value="1"/>
</dbReference>
<protein>
    <submittedName>
        <fullName evidence="1">Four helix bundle protein</fullName>
    </submittedName>
</protein>
<dbReference type="InterPro" id="IPR036583">
    <property type="entry name" value="23S_rRNA_IVS_sf"/>
</dbReference>
<dbReference type="NCBIfam" id="TIGR02436">
    <property type="entry name" value="four helix bundle protein"/>
    <property type="match status" value="1"/>
</dbReference>
<dbReference type="KEGG" id="bcou:IC761_16535"/>
<evidence type="ECO:0000313" key="2">
    <source>
        <dbReference type="Proteomes" id="UP000594621"/>
    </source>
</evidence>